<organism evidence="2 3">
    <name type="scientific">Populus tomentosa</name>
    <name type="common">Chinese white poplar</name>
    <dbReference type="NCBI Taxonomy" id="118781"/>
    <lineage>
        <taxon>Eukaryota</taxon>
        <taxon>Viridiplantae</taxon>
        <taxon>Streptophyta</taxon>
        <taxon>Embryophyta</taxon>
        <taxon>Tracheophyta</taxon>
        <taxon>Spermatophyta</taxon>
        <taxon>Magnoliopsida</taxon>
        <taxon>eudicotyledons</taxon>
        <taxon>Gunneridae</taxon>
        <taxon>Pentapetalae</taxon>
        <taxon>rosids</taxon>
        <taxon>fabids</taxon>
        <taxon>Malpighiales</taxon>
        <taxon>Salicaceae</taxon>
        <taxon>Saliceae</taxon>
        <taxon>Populus</taxon>
    </lineage>
</organism>
<gene>
    <name evidence="2" type="ORF">POTOM_024972</name>
</gene>
<dbReference type="OrthoDB" id="439046at2759"/>
<reference evidence="2" key="1">
    <citation type="journal article" date="2020" name="bioRxiv">
        <title>Hybrid origin of Populus tomentosa Carr. identified through genome sequencing and phylogenomic analysis.</title>
        <authorList>
            <person name="An X."/>
            <person name="Gao K."/>
            <person name="Chen Z."/>
            <person name="Li J."/>
            <person name="Yang X."/>
            <person name="Yang X."/>
            <person name="Zhou J."/>
            <person name="Guo T."/>
            <person name="Zhao T."/>
            <person name="Huang S."/>
            <person name="Miao D."/>
            <person name="Khan W.U."/>
            <person name="Rao P."/>
            <person name="Ye M."/>
            <person name="Lei B."/>
            <person name="Liao W."/>
            <person name="Wang J."/>
            <person name="Ji L."/>
            <person name="Li Y."/>
            <person name="Guo B."/>
            <person name="Mustafa N.S."/>
            <person name="Li S."/>
            <person name="Yun Q."/>
            <person name="Keller S.R."/>
            <person name="Mao J."/>
            <person name="Zhang R."/>
            <person name="Strauss S.H."/>
        </authorList>
    </citation>
    <scope>NUCLEOTIDE SEQUENCE</scope>
    <source>
        <strain evidence="2">GM15</strain>
        <tissue evidence="2">Leaf</tissue>
    </source>
</reference>
<comment type="caution">
    <text evidence="2">The sequence shown here is derived from an EMBL/GenBank/DDBJ whole genome shotgun (WGS) entry which is preliminary data.</text>
</comment>
<feature type="compositionally biased region" description="Pro residues" evidence="1">
    <location>
        <begin position="248"/>
        <end position="267"/>
    </location>
</feature>
<evidence type="ECO:0008006" key="4">
    <source>
        <dbReference type="Google" id="ProtNLM"/>
    </source>
</evidence>
<protein>
    <recommendedName>
        <fullName evidence="4">Tetratricopeptide repeat-like superfamily protein</fullName>
    </recommendedName>
</protein>
<dbReference type="AlphaFoldDB" id="A0A8X8CN89"/>
<evidence type="ECO:0000313" key="3">
    <source>
        <dbReference type="Proteomes" id="UP000886885"/>
    </source>
</evidence>
<name>A0A8X8CN89_POPTO</name>
<keyword evidence="3" id="KW-1185">Reference proteome</keyword>
<evidence type="ECO:0000313" key="2">
    <source>
        <dbReference type="EMBL" id="KAG6769341.1"/>
    </source>
</evidence>
<accession>A0A8X8CN89</accession>
<feature type="compositionally biased region" description="Acidic residues" evidence="1">
    <location>
        <begin position="231"/>
        <end position="241"/>
    </location>
</feature>
<feature type="region of interest" description="Disordered" evidence="1">
    <location>
        <begin position="231"/>
        <end position="267"/>
    </location>
</feature>
<feature type="compositionally biased region" description="Low complexity" evidence="1">
    <location>
        <begin position="35"/>
        <end position="53"/>
    </location>
</feature>
<dbReference type="PANTHER" id="PTHR26312:SF227">
    <property type="entry name" value="TETRATRICOPEPTIDE REPEAT (TPR)-LIKE SUPERFAMILY PROTEIN"/>
    <property type="match status" value="1"/>
</dbReference>
<dbReference type="EMBL" id="JAAWWB010000012">
    <property type="protein sequence ID" value="KAG6769341.1"/>
    <property type="molecule type" value="Genomic_DNA"/>
</dbReference>
<dbReference type="PANTHER" id="PTHR26312">
    <property type="entry name" value="TETRATRICOPEPTIDE REPEAT PROTEIN 5"/>
    <property type="match status" value="1"/>
</dbReference>
<feature type="region of interest" description="Disordered" evidence="1">
    <location>
        <begin position="1"/>
        <end position="60"/>
    </location>
</feature>
<sequence>MLLRSSSTPILNTWIPPHSKEPSPEPESLHQIQKSRSISLTASSSSSFSSISSQDHDSIKRMTRAFSETDLRDLSVPKRKPSNRILNGISVDEEVEEEVEKKVSFLESSWFFEGCEVGVKGFGESNKGIENTDVNYQRMIEADPGNPLLLSNYAKFLKEVREDFVKAEEYCGRAILASPNDADVLSMFADLIWHVHKHASRAESYFDQAVKAAPDDCYVMASYARFLWDAEEEEEEEDEQGENISGLLPPPFSHGSTPPLPPLAAAS</sequence>
<evidence type="ECO:0000256" key="1">
    <source>
        <dbReference type="SAM" id="MobiDB-lite"/>
    </source>
</evidence>
<dbReference type="Proteomes" id="UP000886885">
    <property type="component" value="Chromosome 6D"/>
</dbReference>
<proteinExistence type="predicted"/>
<feature type="compositionally biased region" description="Polar residues" evidence="1">
    <location>
        <begin position="1"/>
        <end position="11"/>
    </location>
</feature>